<organism evidence="2 3">
    <name type="scientific">Nonomuraea rosea</name>
    <dbReference type="NCBI Taxonomy" id="638574"/>
    <lineage>
        <taxon>Bacteria</taxon>
        <taxon>Bacillati</taxon>
        <taxon>Actinomycetota</taxon>
        <taxon>Actinomycetes</taxon>
        <taxon>Streptosporangiales</taxon>
        <taxon>Streptosporangiaceae</taxon>
        <taxon>Nonomuraea</taxon>
    </lineage>
</organism>
<proteinExistence type="predicted"/>
<evidence type="ECO:0000313" key="2">
    <source>
        <dbReference type="EMBL" id="GAA3608573.1"/>
    </source>
</evidence>
<comment type="caution">
    <text evidence="2">The sequence shown here is derived from an EMBL/GenBank/DDBJ whole genome shotgun (WGS) entry which is preliminary data.</text>
</comment>
<feature type="region of interest" description="Disordered" evidence="1">
    <location>
        <begin position="641"/>
        <end position="660"/>
    </location>
</feature>
<evidence type="ECO:0000313" key="3">
    <source>
        <dbReference type="Proteomes" id="UP001500630"/>
    </source>
</evidence>
<sequence>MSTDLFGVRVLDLDHERRRVRFRVFVVYYEPSWGTDDLLPKDPSFFFRVLWEGADDSRGHDGGPLADLVGVDEFLDEAWVERHTHLFVAGVERVATRNHPLDDDAWDSLAMFYYERDGGWQDEDLLAQGDYDVEVTDPRWLAPLRLGQGWGTTSYESKAVEAVDAETEYAGLAAGGDTRAAFVLGWFRQEAGDVAGAATAYRLAAGTQDLDERTKALLYLGNLHAGQGDSQAARAAYEEAVACQGSSRDGNTRHASRAALRLGVLLRESGAEEEAQATFTLAEQLGGIDLIREARRLAGTETWAERTCRALRDTDQDAALRALTDACGSAAVARFGTVLAGRQFDRARAALARLTEPADLECAAGFCLDLATLWTRENDDDAADQVIDVVMATGRPAEGYRRALAEGLIDAVSGRTSRSEKVAFKLLRLLKDNDDLDGVARLVRTAEQAHPRVAAHGCHFLGIAGKERDDLQAAAEWLRRGAALTEPDEDAAAGPAYDLGVVRAKQGDLDGARAAFSQAERGFVYLGDRVRAALSLARLLDGQGERVAAGAAWTRAAFHQAWLDLGGDEHAQWSIRKLGDLLAEVGEDEAARTAYELAGESLEPSTAPGAETCAAYRYARWTMARGHREPARTMLRTISEGTGPHAARAAAALTSKTSAR</sequence>
<gene>
    <name evidence="2" type="ORF">GCM10022419_111890</name>
</gene>
<dbReference type="Gene3D" id="1.25.40.10">
    <property type="entry name" value="Tetratricopeptide repeat domain"/>
    <property type="match status" value="2"/>
</dbReference>
<dbReference type="InterPro" id="IPR011990">
    <property type="entry name" value="TPR-like_helical_dom_sf"/>
</dbReference>
<reference evidence="3" key="1">
    <citation type="journal article" date="2019" name="Int. J. Syst. Evol. Microbiol.">
        <title>The Global Catalogue of Microorganisms (GCM) 10K type strain sequencing project: providing services to taxonomists for standard genome sequencing and annotation.</title>
        <authorList>
            <consortium name="The Broad Institute Genomics Platform"/>
            <consortium name="The Broad Institute Genome Sequencing Center for Infectious Disease"/>
            <person name="Wu L."/>
            <person name="Ma J."/>
        </authorList>
    </citation>
    <scope>NUCLEOTIDE SEQUENCE [LARGE SCALE GENOMIC DNA]</scope>
    <source>
        <strain evidence="3">JCM 17326</strain>
    </source>
</reference>
<dbReference type="RefSeq" id="WP_345575235.1">
    <property type="nucleotide sequence ID" value="NZ_BAABDQ010000044.1"/>
</dbReference>
<dbReference type="SUPFAM" id="SSF48452">
    <property type="entry name" value="TPR-like"/>
    <property type="match status" value="2"/>
</dbReference>
<keyword evidence="3" id="KW-1185">Reference proteome</keyword>
<evidence type="ECO:0000256" key="1">
    <source>
        <dbReference type="SAM" id="MobiDB-lite"/>
    </source>
</evidence>
<evidence type="ECO:0008006" key="4">
    <source>
        <dbReference type="Google" id="ProtNLM"/>
    </source>
</evidence>
<dbReference type="Proteomes" id="UP001500630">
    <property type="component" value="Unassembled WGS sequence"/>
</dbReference>
<accession>A0ABP6ZLN1</accession>
<protein>
    <recommendedName>
        <fullName evidence="4">Tetratricopeptide repeat protein</fullName>
    </recommendedName>
</protein>
<dbReference type="EMBL" id="BAABDQ010000044">
    <property type="protein sequence ID" value="GAA3608573.1"/>
    <property type="molecule type" value="Genomic_DNA"/>
</dbReference>
<name>A0ABP6ZLN1_9ACTN</name>